<dbReference type="Gene3D" id="3.30.70.1430">
    <property type="entry name" value="Multidrug efflux transporter AcrB pore domain"/>
    <property type="match status" value="2"/>
</dbReference>
<dbReference type="PANTHER" id="PTHR32063">
    <property type="match status" value="1"/>
</dbReference>
<feature type="transmembrane region" description="Helical" evidence="1">
    <location>
        <begin position="957"/>
        <end position="982"/>
    </location>
</feature>
<dbReference type="Gene3D" id="1.20.1640.10">
    <property type="entry name" value="Multidrug efflux transporter AcrB transmembrane domain"/>
    <property type="match status" value="3"/>
</dbReference>
<dbReference type="GO" id="GO:0042910">
    <property type="term" value="F:xenobiotic transmembrane transporter activity"/>
    <property type="evidence" value="ECO:0007669"/>
    <property type="project" value="TreeGrafter"/>
</dbReference>
<protein>
    <submittedName>
        <fullName evidence="2">Multidrug efflux pump subunit AcrB</fullName>
    </submittedName>
</protein>
<dbReference type="Pfam" id="PF00873">
    <property type="entry name" value="ACR_tran"/>
    <property type="match status" value="2"/>
</dbReference>
<feature type="transmembrane region" description="Helical" evidence="1">
    <location>
        <begin position="12"/>
        <end position="31"/>
    </location>
</feature>
<dbReference type="Gene3D" id="3.30.70.1440">
    <property type="entry name" value="Multidrug efflux transporter AcrB pore domain"/>
    <property type="match status" value="1"/>
</dbReference>
<feature type="transmembrane region" description="Helical" evidence="1">
    <location>
        <begin position="438"/>
        <end position="463"/>
    </location>
</feature>
<name>A0A4R3MPW0_9FIRM</name>
<keyword evidence="1" id="KW-1133">Transmembrane helix</keyword>
<reference evidence="2 3" key="1">
    <citation type="submission" date="2019-03" db="EMBL/GenBank/DDBJ databases">
        <title>Genomic Encyclopedia of Type Strains, Phase IV (KMG-IV): sequencing the most valuable type-strain genomes for metagenomic binning, comparative biology and taxonomic classification.</title>
        <authorList>
            <person name="Goeker M."/>
        </authorList>
    </citation>
    <scope>NUCLEOTIDE SEQUENCE [LARGE SCALE GENOMIC DNA]</scope>
    <source>
        <strain evidence="2 3">DSM 24629</strain>
    </source>
</reference>
<sequence length="1069" mass="116866">MFSNFSVKKPYTVIVAIVFVLILGVVSFTNMSTDLLPSMNLPYAVVSTTYIGASPEEVEMAVTRPVEQRMASISNIKNVSSISREHVSMVILEFNETTNMDSAVIEMRESLDMIKGAMPDQVGSPMIMKFNPDMMPIMVMSASVDGVSISEASPFIESRIIPDLESVEGIASVSAFGLVENQIHVILREEKLEEVNQSIQEAMYNMMMANMPDPSLMEMPQVDIPEIGDMETPQMPQGDQGGENLQVEITKEMVSGILQGQNFSMPAGYIMEDGLDYLVRAGDRISDFEELENLPIMVLPIPGVDPIKLSDIADVFIIDNSSEMYSKVNGNDAVTIQIQKQTEYTTADVARDVRAKVADIMENNDGVEIVTLMDQGEYIDIVLNSITMNLLFGGILAILILLIFLRDLRPTLIVGLSIPVSVITAFVLMYFSGVTLNIISMGGLALGVGMLVDNSIVVIENIYRMRNEGKSAIDASIKGASQVAGAIFASTLTTVAVFLPIVFTQGLARQIFTDMGLTIAYSLLASLLIALTFVPMMASKMLSKETKKEHRIFEGIKSNYTKVLKYSLKHKWMVILLVLVLFVTSIVGALRMGTELFPASDMGEISATVTMPQGSDFEETVAVADAFYELIATIEDVETIGASLGGGMAAMMGGFGGGNNDTVSFNIILKENRSNTTSEIAQRIREITSELDAEITLSDDQMNMGALTGSPISIDIRGREFDTLESIAQDIAEIIASVEGTTEISDGLEETSPEFRVIVDKEKSIAQGLTVAQVFMKMNEMISDVSSSTTININNHDIGIYVKNEYDEKDATITDIKNIVLTNHQGEQVQLLDIAEIVEAQGFSSISRSNQQRYITVTAQLEDGYNIGLVSREVNDKIAQYEVAEGYTLNIAGENQMINESFRDLFLMLLMGIAFIYLIMVAQFQSLKSPFIVMFTIPLAFTGGFLGLIITGNPISMISLVGLIILCGIVVNNGIVFVDYVNKLREEGMNKYDALITAGNDRLRPIMMTALTTIFALSTLSLGAGEGTEMMQPMAITAIGGLIYSTVLTLIFIPVLYDAFNRKEKKAIE</sequence>
<dbReference type="SUPFAM" id="SSF82714">
    <property type="entry name" value="Multidrug efflux transporter AcrB TolC docking domain, DN and DC subdomains"/>
    <property type="match status" value="2"/>
</dbReference>
<evidence type="ECO:0000313" key="3">
    <source>
        <dbReference type="Proteomes" id="UP000294902"/>
    </source>
</evidence>
<feature type="transmembrane region" description="Helical" evidence="1">
    <location>
        <begin position="515"/>
        <end position="538"/>
    </location>
</feature>
<feature type="transmembrane region" description="Helical" evidence="1">
    <location>
        <begin position="483"/>
        <end position="503"/>
    </location>
</feature>
<organism evidence="2 3">
    <name type="scientific">Natranaerovirga pectinivora</name>
    <dbReference type="NCBI Taxonomy" id="682400"/>
    <lineage>
        <taxon>Bacteria</taxon>
        <taxon>Bacillati</taxon>
        <taxon>Bacillota</taxon>
        <taxon>Clostridia</taxon>
        <taxon>Lachnospirales</taxon>
        <taxon>Natranaerovirgaceae</taxon>
        <taxon>Natranaerovirga</taxon>
    </lineage>
</organism>
<dbReference type="Proteomes" id="UP000294902">
    <property type="component" value="Unassembled WGS sequence"/>
</dbReference>
<dbReference type="EMBL" id="SMAL01000006">
    <property type="protein sequence ID" value="TCT14315.1"/>
    <property type="molecule type" value="Genomic_DNA"/>
</dbReference>
<keyword evidence="1" id="KW-0812">Transmembrane</keyword>
<dbReference type="Gene3D" id="3.30.70.1320">
    <property type="entry name" value="Multidrug efflux transporter AcrB pore domain like"/>
    <property type="match status" value="2"/>
</dbReference>
<dbReference type="PRINTS" id="PR00702">
    <property type="entry name" value="ACRIFLAVINRP"/>
</dbReference>
<evidence type="ECO:0000313" key="2">
    <source>
        <dbReference type="EMBL" id="TCT14315.1"/>
    </source>
</evidence>
<feature type="transmembrane region" description="Helical" evidence="1">
    <location>
        <begin position="381"/>
        <end position="405"/>
    </location>
</feature>
<dbReference type="InterPro" id="IPR001036">
    <property type="entry name" value="Acrflvin-R"/>
</dbReference>
<dbReference type="InterPro" id="IPR027463">
    <property type="entry name" value="AcrB_DN_DC_subdom"/>
</dbReference>
<keyword evidence="3" id="KW-1185">Reference proteome</keyword>
<keyword evidence="1" id="KW-0472">Membrane</keyword>
<feature type="transmembrane region" description="Helical" evidence="1">
    <location>
        <begin position="412"/>
        <end position="432"/>
    </location>
</feature>
<feature type="transmembrane region" description="Helical" evidence="1">
    <location>
        <begin position="905"/>
        <end position="924"/>
    </location>
</feature>
<evidence type="ECO:0000256" key="1">
    <source>
        <dbReference type="SAM" id="Phobius"/>
    </source>
</evidence>
<proteinExistence type="predicted"/>
<dbReference type="GO" id="GO:0005886">
    <property type="term" value="C:plasma membrane"/>
    <property type="evidence" value="ECO:0007669"/>
    <property type="project" value="TreeGrafter"/>
</dbReference>
<dbReference type="AlphaFoldDB" id="A0A4R3MPW0"/>
<feature type="transmembrane region" description="Helical" evidence="1">
    <location>
        <begin position="1034"/>
        <end position="1057"/>
    </location>
</feature>
<feature type="transmembrane region" description="Helical" evidence="1">
    <location>
        <begin position="572"/>
        <end position="590"/>
    </location>
</feature>
<feature type="transmembrane region" description="Helical" evidence="1">
    <location>
        <begin position="931"/>
        <end position="951"/>
    </location>
</feature>
<accession>A0A4R3MPW0</accession>
<dbReference type="PANTHER" id="PTHR32063:SF0">
    <property type="entry name" value="SWARMING MOTILITY PROTEIN SWRC"/>
    <property type="match status" value="1"/>
</dbReference>
<comment type="caution">
    <text evidence="2">The sequence shown here is derived from an EMBL/GenBank/DDBJ whole genome shotgun (WGS) entry which is preliminary data.</text>
</comment>
<dbReference type="SUPFAM" id="SSF82693">
    <property type="entry name" value="Multidrug efflux transporter AcrB pore domain, PN1, PN2, PC1 and PC2 subdomains"/>
    <property type="match status" value="3"/>
</dbReference>
<dbReference type="RefSeq" id="WP_132252600.1">
    <property type="nucleotide sequence ID" value="NZ_SMAL01000006.1"/>
</dbReference>
<dbReference type="Gene3D" id="3.30.2090.10">
    <property type="entry name" value="Multidrug efflux transporter AcrB TolC docking domain, DN and DC subdomains"/>
    <property type="match status" value="3"/>
</dbReference>
<dbReference type="OrthoDB" id="9757876at2"/>
<feature type="transmembrane region" description="Helical" evidence="1">
    <location>
        <begin position="1003"/>
        <end position="1022"/>
    </location>
</feature>
<dbReference type="SUPFAM" id="SSF82866">
    <property type="entry name" value="Multidrug efflux transporter AcrB transmembrane domain"/>
    <property type="match status" value="2"/>
</dbReference>
<gene>
    <name evidence="2" type="ORF">EDC18_106113</name>
</gene>